<sequence>MKPLNFFDKVIFFVNSLFATALLLAYLLPYIPPSSFPYLSVLSLTMPVLLVINIAFLIYWVVKLRKHFLLSFLILLLGFNHILSLYKFGAEKYTKQPQDVKLLSYNVRQFNRFNWIEGDSVTNQIINFIEAEKPDVVCLQEYQQRSDVDFVEFQHKYEVLTDKKTRFGQAIYTNYPIVNKGSIGFGTSNNNAIYVDLAVGNDTIRFINIHLESLKIKPKVSEFQEGTREKLIGRIDNSFRKQEAQVKKILKNLESCPYKSVISGDMNNSAFSYIYRKLSEGHLDAFKEKGKSFGKTFDFDFIPMRIDAILVDEAFKVRQFNSFPKVKYSDHYPISCIFSLESKD</sequence>
<evidence type="ECO:0000256" key="9">
    <source>
        <dbReference type="SAM" id="Phobius"/>
    </source>
</evidence>
<dbReference type="Proteomes" id="UP000615593">
    <property type="component" value="Unassembled WGS sequence"/>
</dbReference>
<keyword evidence="5" id="KW-0227">DNA damage</keyword>
<evidence type="ECO:0000256" key="4">
    <source>
        <dbReference type="ARBA" id="ARBA00022723"/>
    </source>
</evidence>
<dbReference type="Pfam" id="PF03372">
    <property type="entry name" value="Exo_endo_phos"/>
    <property type="match status" value="1"/>
</dbReference>
<dbReference type="GeneID" id="94370103"/>
<dbReference type="InterPro" id="IPR051547">
    <property type="entry name" value="TDP2-like"/>
</dbReference>
<comment type="caution">
    <text evidence="11">The sequence shown here is derived from an EMBL/GenBank/DDBJ whole genome shotgun (WGS) entry which is preliminary data.</text>
</comment>
<keyword evidence="4" id="KW-0479">Metal-binding</keyword>
<dbReference type="RefSeq" id="WP_027886276.1">
    <property type="nucleotide sequence ID" value="NZ_BMWY01000007.1"/>
</dbReference>
<evidence type="ECO:0000256" key="1">
    <source>
        <dbReference type="ARBA" id="ARBA00001936"/>
    </source>
</evidence>
<keyword evidence="12" id="KW-1185">Reference proteome</keyword>
<keyword evidence="3" id="KW-0540">Nuclease</keyword>
<comment type="cofactor">
    <cofactor evidence="2">
        <name>Mg(2+)</name>
        <dbReference type="ChEBI" id="CHEBI:18420"/>
    </cofactor>
</comment>
<evidence type="ECO:0000256" key="8">
    <source>
        <dbReference type="ARBA" id="ARBA00023204"/>
    </source>
</evidence>
<evidence type="ECO:0000256" key="2">
    <source>
        <dbReference type="ARBA" id="ARBA00001946"/>
    </source>
</evidence>
<keyword evidence="9" id="KW-0812">Transmembrane</keyword>
<keyword evidence="8" id="KW-0234">DNA repair</keyword>
<keyword evidence="9" id="KW-1133">Transmembrane helix</keyword>
<dbReference type="EMBL" id="BMWY01000007">
    <property type="protein sequence ID" value="GGZ62005.1"/>
    <property type="molecule type" value="Genomic_DNA"/>
</dbReference>
<feature type="domain" description="Endonuclease/exonuclease/phosphatase" evidence="10">
    <location>
        <begin position="103"/>
        <end position="331"/>
    </location>
</feature>
<dbReference type="InterPro" id="IPR036691">
    <property type="entry name" value="Endo/exonu/phosph_ase_sf"/>
</dbReference>
<reference evidence="12" key="1">
    <citation type="journal article" date="2019" name="Int. J. Syst. Evol. Microbiol.">
        <title>The Global Catalogue of Microorganisms (GCM) 10K type strain sequencing project: providing services to taxonomists for standard genome sequencing and annotation.</title>
        <authorList>
            <consortium name="The Broad Institute Genomics Platform"/>
            <consortium name="The Broad Institute Genome Sequencing Center for Infectious Disease"/>
            <person name="Wu L."/>
            <person name="Ma J."/>
        </authorList>
    </citation>
    <scope>NUCLEOTIDE SEQUENCE [LARGE SCALE GENOMIC DNA]</scope>
    <source>
        <strain evidence="12">KCTC 12708</strain>
    </source>
</reference>
<dbReference type="SUPFAM" id="SSF56219">
    <property type="entry name" value="DNase I-like"/>
    <property type="match status" value="1"/>
</dbReference>
<comment type="cofactor">
    <cofactor evidence="1">
        <name>Mn(2+)</name>
        <dbReference type="ChEBI" id="CHEBI:29035"/>
    </cofactor>
</comment>
<dbReference type="InterPro" id="IPR005135">
    <property type="entry name" value="Endo/exonuclease/phosphatase"/>
</dbReference>
<evidence type="ECO:0000256" key="6">
    <source>
        <dbReference type="ARBA" id="ARBA00022801"/>
    </source>
</evidence>
<evidence type="ECO:0000259" key="10">
    <source>
        <dbReference type="Pfam" id="PF03372"/>
    </source>
</evidence>
<feature type="transmembrane region" description="Helical" evidence="9">
    <location>
        <begin position="12"/>
        <end position="32"/>
    </location>
</feature>
<keyword evidence="6" id="KW-0378">Hydrolase</keyword>
<dbReference type="GO" id="GO:0004519">
    <property type="term" value="F:endonuclease activity"/>
    <property type="evidence" value="ECO:0007669"/>
    <property type="project" value="UniProtKB-KW"/>
</dbReference>
<keyword evidence="9" id="KW-0472">Membrane</keyword>
<accession>A0ABQ3BZK2</accession>
<evidence type="ECO:0000256" key="7">
    <source>
        <dbReference type="ARBA" id="ARBA00022842"/>
    </source>
</evidence>
<evidence type="ECO:0000313" key="12">
    <source>
        <dbReference type="Proteomes" id="UP000615593"/>
    </source>
</evidence>
<keyword evidence="7" id="KW-0460">Magnesium</keyword>
<dbReference type="Gene3D" id="3.60.10.10">
    <property type="entry name" value="Endonuclease/exonuclease/phosphatase"/>
    <property type="match status" value="1"/>
</dbReference>
<evidence type="ECO:0000256" key="5">
    <source>
        <dbReference type="ARBA" id="ARBA00022763"/>
    </source>
</evidence>
<evidence type="ECO:0000256" key="3">
    <source>
        <dbReference type="ARBA" id="ARBA00022722"/>
    </source>
</evidence>
<name>A0ABQ3BZK2_9FLAO</name>
<keyword evidence="11" id="KW-0255">Endonuclease</keyword>
<dbReference type="PANTHER" id="PTHR15822">
    <property type="entry name" value="TRAF AND TNF RECEPTOR-ASSOCIATED PROTEIN"/>
    <property type="match status" value="1"/>
</dbReference>
<organism evidence="11 12">
    <name type="scientific">Mesonia mobilis</name>
    <dbReference type="NCBI Taxonomy" id="369791"/>
    <lineage>
        <taxon>Bacteria</taxon>
        <taxon>Pseudomonadati</taxon>
        <taxon>Bacteroidota</taxon>
        <taxon>Flavobacteriia</taxon>
        <taxon>Flavobacteriales</taxon>
        <taxon>Flavobacteriaceae</taxon>
        <taxon>Mesonia</taxon>
    </lineage>
</organism>
<proteinExistence type="predicted"/>
<protein>
    <submittedName>
        <fullName evidence="11">Endonuclease</fullName>
    </submittedName>
</protein>
<dbReference type="PANTHER" id="PTHR15822:SF4">
    <property type="entry name" value="TYROSYL-DNA PHOSPHODIESTERASE 2"/>
    <property type="match status" value="1"/>
</dbReference>
<gene>
    <name evidence="11" type="ORF">GCM10008088_24390</name>
</gene>
<dbReference type="CDD" id="cd09084">
    <property type="entry name" value="EEP-2"/>
    <property type="match status" value="1"/>
</dbReference>
<feature type="transmembrane region" description="Helical" evidence="9">
    <location>
        <begin position="68"/>
        <end position="86"/>
    </location>
</feature>
<evidence type="ECO:0000313" key="11">
    <source>
        <dbReference type="EMBL" id="GGZ62005.1"/>
    </source>
</evidence>
<feature type="transmembrane region" description="Helical" evidence="9">
    <location>
        <begin position="38"/>
        <end position="61"/>
    </location>
</feature>